<organism evidence="3 4">
    <name type="scientific">Elsinoe ampelina</name>
    <dbReference type="NCBI Taxonomy" id="302913"/>
    <lineage>
        <taxon>Eukaryota</taxon>
        <taxon>Fungi</taxon>
        <taxon>Dikarya</taxon>
        <taxon>Ascomycota</taxon>
        <taxon>Pezizomycotina</taxon>
        <taxon>Dothideomycetes</taxon>
        <taxon>Dothideomycetidae</taxon>
        <taxon>Myriangiales</taxon>
        <taxon>Elsinoaceae</taxon>
        <taxon>Elsinoe</taxon>
    </lineage>
</organism>
<gene>
    <name evidence="3" type="ORF">BDZ85DRAFT_129995</name>
</gene>
<dbReference type="InterPro" id="IPR005036">
    <property type="entry name" value="CBM21_dom"/>
</dbReference>
<feature type="compositionally biased region" description="Polar residues" evidence="1">
    <location>
        <begin position="570"/>
        <end position="580"/>
    </location>
</feature>
<dbReference type="PANTHER" id="PTHR12307:SF36">
    <property type="entry name" value="GLYCOGEN-BINDING SUBUNIT 76A"/>
    <property type="match status" value="1"/>
</dbReference>
<feature type="compositionally biased region" description="Low complexity" evidence="1">
    <location>
        <begin position="1"/>
        <end position="22"/>
    </location>
</feature>
<accession>A0A6A6GAL0</accession>
<feature type="region of interest" description="Disordered" evidence="1">
    <location>
        <begin position="633"/>
        <end position="694"/>
    </location>
</feature>
<dbReference type="GO" id="GO:0000164">
    <property type="term" value="C:protein phosphatase type 1 complex"/>
    <property type="evidence" value="ECO:0007669"/>
    <property type="project" value="TreeGrafter"/>
</dbReference>
<keyword evidence="4" id="KW-1185">Reference proteome</keyword>
<feature type="region of interest" description="Disordered" evidence="1">
    <location>
        <begin position="569"/>
        <end position="605"/>
    </location>
</feature>
<dbReference type="Gene3D" id="2.60.40.2440">
    <property type="entry name" value="Carbohydrate binding type-21 domain"/>
    <property type="match status" value="1"/>
</dbReference>
<dbReference type="OrthoDB" id="1881at2759"/>
<feature type="compositionally biased region" description="Basic and acidic residues" evidence="1">
    <location>
        <begin position="587"/>
        <end position="596"/>
    </location>
</feature>
<feature type="compositionally biased region" description="Basic and acidic residues" evidence="1">
    <location>
        <begin position="151"/>
        <end position="161"/>
    </location>
</feature>
<proteinExistence type="predicted"/>
<dbReference type="AlphaFoldDB" id="A0A6A6GAL0"/>
<feature type="region of interest" description="Disordered" evidence="1">
    <location>
        <begin position="1"/>
        <end position="259"/>
    </location>
</feature>
<evidence type="ECO:0000256" key="1">
    <source>
        <dbReference type="SAM" id="MobiDB-lite"/>
    </source>
</evidence>
<name>A0A6A6GAL0_9PEZI</name>
<dbReference type="Pfam" id="PF03370">
    <property type="entry name" value="CBM_21"/>
    <property type="match status" value="1"/>
</dbReference>
<feature type="region of interest" description="Disordered" evidence="1">
    <location>
        <begin position="457"/>
        <end position="479"/>
    </location>
</feature>
<feature type="compositionally biased region" description="Polar residues" evidence="1">
    <location>
        <begin position="170"/>
        <end position="181"/>
    </location>
</feature>
<dbReference type="PROSITE" id="PS51159">
    <property type="entry name" value="CBM21"/>
    <property type="match status" value="1"/>
</dbReference>
<reference evidence="4" key="1">
    <citation type="journal article" date="2020" name="Stud. Mycol.">
        <title>101 Dothideomycetes genomes: A test case for predicting lifestyles and emergence of pathogens.</title>
        <authorList>
            <person name="Haridas S."/>
            <person name="Albert R."/>
            <person name="Binder M."/>
            <person name="Bloem J."/>
            <person name="LaButti K."/>
            <person name="Salamov A."/>
            <person name="Andreopoulos B."/>
            <person name="Baker S."/>
            <person name="Barry K."/>
            <person name="Bills G."/>
            <person name="Bluhm B."/>
            <person name="Cannon C."/>
            <person name="Castanera R."/>
            <person name="Culley D."/>
            <person name="Daum C."/>
            <person name="Ezra D."/>
            <person name="Gonzalez J."/>
            <person name="Henrissat B."/>
            <person name="Kuo A."/>
            <person name="Liang C."/>
            <person name="Lipzen A."/>
            <person name="Lutzoni F."/>
            <person name="Magnuson J."/>
            <person name="Mondo S."/>
            <person name="Nolan M."/>
            <person name="Ohm R."/>
            <person name="Pangilinan J."/>
            <person name="Park H.-J."/>
            <person name="Ramirez L."/>
            <person name="Alfaro M."/>
            <person name="Sun H."/>
            <person name="Tritt A."/>
            <person name="Yoshinaga Y."/>
            <person name="Zwiers L.-H."/>
            <person name="Turgeon B."/>
            <person name="Goodwin S."/>
            <person name="Spatafora J."/>
            <person name="Crous P."/>
            <person name="Grigoriev I."/>
        </authorList>
    </citation>
    <scope>NUCLEOTIDE SEQUENCE [LARGE SCALE GENOMIC DNA]</scope>
    <source>
        <strain evidence="4">CECT 20119</strain>
    </source>
</reference>
<evidence type="ECO:0000313" key="3">
    <source>
        <dbReference type="EMBL" id="KAF2222593.1"/>
    </source>
</evidence>
<feature type="compositionally biased region" description="Polar residues" evidence="1">
    <location>
        <begin position="60"/>
        <end position="81"/>
    </location>
</feature>
<dbReference type="GO" id="GO:0008157">
    <property type="term" value="F:protein phosphatase 1 binding"/>
    <property type="evidence" value="ECO:0007669"/>
    <property type="project" value="TreeGrafter"/>
</dbReference>
<feature type="compositionally biased region" description="Polar residues" evidence="1">
    <location>
        <begin position="23"/>
        <end position="52"/>
    </location>
</feature>
<feature type="domain" description="CBM21" evidence="2">
    <location>
        <begin position="324"/>
        <end position="435"/>
    </location>
</feature>
<evidence type="ECO:0000313" key="4">
    <source>
        <dbReference type="Proteomes" id="UP000799538"/>
    </source>
</evidence>
<protein>
    <submittedName>
        <fullName evidence="3">Putative phosphatase regulatory subunit-domain-containing protein</fullName>
    </submittedName>
</protein>
<evidence type="ECO:0000259" key="2">
    <source>
        <dbReference type="PROSITE" id="PS51159"/>
    </source>
</evidence>
<sequence length="735" mass="79912">MPYTPPSQQSPASSKSSTPAISRNSSYSHDINSLSPTQTRPALPRSMSSTAYMNKHRRSPSVTSPTTQDANAATYKFNSGSKDAESILISTSLRQSPPPLNDLVIPTGAIISPPDSSENSDGDESATRTSRRREVENTWNELQQAVRSMSIKRETSPERGDAPLPHSAASEPTTSMTSPTRLSPEARKISHSRSSTETAIPHISNTASSQTSGSDDSDDELRGGKPPLVRKKSGELVKPALRPSSRRRYSSMPGTPTYNKTVHFNDDGNQTRHFLQVDKPSAVSAGSSPVETYESESEFPFDGKKSKIEWDIKLANFPSDDAPERKLKPIWVEKFFLSADNKSLVGQVAVANISFQKFVVARFTLDYWKTTSEVSADFSNDVRATHSDGFDRFTFSIRLADQANLETKTLLLCVRYNVAGQEFWDNNADTNYQIDFIKKINNVRTVSSTYSPLGARPLNAIPRSRHSPPTSRGRARAPSIDDDMAVQVDNSSYSFGASTAKELLGDDHQPAIKLKPRSKRANFLATNGAPQPGQGLGGRYDFGASLSAALSNAQDKLGKQSGLLAPKAASNASQGYFTAQDTTKTTPKKDPVERPEQLTTDRPAIGSAQYKDLVSKYCYFTPTATTVTAPAGKLSPQAKKSTKTSSDGAVDEDGYFKSGSQNPSPVAMSPQLDGTSESKLFSPPADPFVPRTGSPAHVAIMAPHSRDSSPVHFRYPYHHKREGFMESRAPTAIRG</sequence>
<dbReference type="GO" id="GO:0005979">
    <property type="term" value="P:regulation of glycogen biosynthetic process"/>
    <property type="evidence" value="ECO:0007669"/>
    <property type="project" value="TreeGrafter"/>
</dbReference>
<dbReference type="InterPro" id="IPR038175">
    <property type="entry name" value="CBM21_dom_sf"/>
</dbReference>
<dbReference type="GO" id="GO:2001069">
    <property type="term" value="F:glycogen binding"/>
    <property type="evidence" value="ECO:0007669"/>
    <property type="project" value="TreeGrafter"/>
</dbReference>
<feature type="compositionally biased region" description="Polar residues" evidence="1">
    <location>
        <begin position="192"/>
        <end position="207"/>
    </location>
</feature>
<feature type="compositionally biased region" description="Polar residues" evidence="1">
    <location>
        <begin position="137"/>
        <end position="147"/>
    </location>
</feature>
<dbReference type="PANTHER" id="PTHR12307">
    <property type="entry name" value="PROTEIN PHOSPHATASE 1 REGULATORY SUBUNIT"/>
    <property type="match status" value="1"/>
</dbReference>
<dbReference type="Proteomes" id="UP000799538">
    <property type="component" value="Unassembled WGS sequence"/>
</dbReference>
<dbReference type="EMBL" id="ML992508">
    <property type="protein sequence ID" value="KAF2222593.1"/>
    <property type="molecule type" value="Genomic_DNA"/>
</dbReference>
<dbReference type="InterPro" id="IPR050782">
    <property type="entry name" value="PP1_regulatory_subunit_3"/>
</dbReference>